<accession>A0A368HLC3</accession>
<proteinExistence type="predicted"/>
<comment type="caution">
    <text evidence="2">The sequence shown here is derived from an EMBL/GenBank/DDBJ whole genome shotgun (WGS) entry which is preliminary data.</text>
</comment>
<dbReference type="OrthoDB" id="119501at2"/>
<dbReference type="CDD" id="cd04301">
    <property type="entry name" value="NAT_SF"/>
    <property type="match status" value="1"/>
</dbReference>
<evidence type="ECO:0000313" key="2">
    <source>
        <dbReference type="EMBL" id="RCN58825.1"/>
    </source>
</evidence>
<keyword evidence="3" id="KW-1185">Reference proteome</keyword>
<evidence type="ECO:0000259" key="1">
    <source>
        <dbReference type="PROSITE" id="PS51186"/>
    </source>
</evidence>
<dbReference type="AlphaFoldDB" id="A0A368HLC3"/>
<dbReference type="EMBL" id="PSYR01000001">
    <property type="protein sequence ID" value="RCN58825.1"/>
    <property type="molecule type" value="Genomic_DNA"/>
</dbReference>
<reference evidence="2 3" key="1">
    <citation type="submission" date="2018-02" db="EMBL/GenBank/DDBJ databases">
        <title>Insights into the biology of acidophilic members of the Acidiferrobacteraceae family derived from comparative genomic analyses.</title>
        <authorList>
            <person name="Issotta F."/>
            <person name="Thyssen C."/>
            <person name="Mena C."/>
            <person name="Moya A."/>
            <person name="Bellenberg S."/>
            <person name="Sproer C."/>
            <person name="Covarrubias P.C."/>
            <person name="Sand W."/>
            <person name="Quatrini R."/>
            <person name="Vera M."/>
        </authorList>
    </citation>
    <scope>NUCLEOTIDE SEQUENCE [LARGE SCALE GENOMIC DNA]</scope>
    <source>
        <strain evidence="3">m-1</strain>
    </source>
</reference>
<dbReference type="Proteomes" id="UP000253250">
    <property type="component" value="Unassembled WGS sequence"/>
</dbReference>
<sequence length="161" mass="17955">MGAISEWRFAGAGEAAVLAKLVNDAYRATGPVKGWTSEAHLLGRQRIDADMLRAIRARDDSRILQAYSAGTLCGCIHLEKASSTRVDLWLFAICPGLQGRGLGRSVIEHAERWAVTDWGTQHAEITVIDLRQDLVAWYRRMGCQLPRHKCRSLEVKTKRLG</sequence>
<protein>
    <submittedName>
        <fullName evidence="2">GNAT family N-acetyltransferase</fullName>
    </submittedName>
</protein>
<gene>
    <name evidence="2" type="ORF">C4900_03440</name>
</gene>
<dbReference type="Gene3D" id="3.40.630.30">
    <property type="match status" value="1"/>
</dbReference>
<dbReference type="Pfam" id="PF00583">
    <property type="entry name" value="Acetyltransf_1"/>
    <property type="match status" value="1"/>
</dbReference>
<keyword evidence="2" id="KW-0808">Transferase</keyword>
<dbReference type="SUPFAM" id="SSF55729">
    <property type="entry name" value="Acyl-CoA N-acyltransferases (Nat)"/>
    <property type="match status" value="1"/>
</dbReference>
<organism evidence="2 3">
    <name type="scientific">Acidiferrobacter thiooxydans</name>
    <dbReference type="NCBI Taxonomy" id="163359"/>
    <lineage>
        <taxon>Bacteria</taxon>
        <taxon>Pseudomonadati</taxon>
        <taxon>Pseudomonadota</taxon>
        <taxon>Gammaproteobacteria</taxon>
        <taxon>Acidiferrobacterales</taxon>
        <taxon>Acidiferrobacteraceae</taxon>
        <taxon>Acidiferrobacter</taxon>
    </lineage>
</organism>
<evidence type="ECO:0000313" key="3">
    <source>
        <dbReference type="Proteomes" id="UP000253250"/>
    </source>
</evidence>
<dbReference type="RefSeq" id="WP_114282322.1">
    <property type="nucleotide sequence ID" value="NZ_PSYR01000001.1"/>
</dbReference>
<feature type="domain" description="N-acetyltransferase" evidence="1">
    <location>
        <begin position="5"/>
        <end position="159"/>
    </location>
</feature>
<name>A0A368HLC3_9GAMM</name>
<dbReference type="PROSITE" id="PS51186">
    <property type="entry name" value="GNAT"/>
    <property type="match status" value="1"/>
</dbReference>
<dbReference type="InterPro" id="IPR016181">
    <property type="entry name" value="Acyl_CoA_acyltransferase"/>
</dbReference>
<dbReference type="InterPro" id="IPR000182">
    <property type="entry name" value="GNAT_dom"/>
</dbReference>
<dbReference type="GO" id="GO:0016747">
    <property type="term" value="F:acyltransferase activity, transferring groups other than amino-acyl groups"/>
    <property type="evidence" value="ECO:0007669"/>
    <property type="project" value="InterPro"/>
</dbReference>